<dbReference type="SUPFAM" id="SSF55729">
    <property type="entry name" value="Acyl-CoA N-acyltransferases (Nat)"/>
    <property type="match status" value="1"/>
</dbReference>
<dbReference type="Proteomes" id="UP000185746">
    <property type="component" value="Chromosome"/>
</dbReference>
<protein>
    <recommendedName>
        <fullName evidence="1">N-acetyltransferase domain-containing protein</fullName>
    </recommendedName>
</protein>
<dbReference type="CDD" id="cd04301">
    <property type="entry name" value="NAT_SF"/>
    <property type="match status" value="1"/>
</dbReference>
<dbReference type="RefSeq" id="WP_075527306.1">
    <property type="nucleotide sequence ID" value="NZ_CP017560.1"/>
</dbReference>
<feature type="domain" description="N-acetyltransferase" evidence="1">
    <location>
        <begin position="4"/>
        <end position="171"/>
    </location>
</feature>
<dbReference type="Gene3D" id="3.40.630.30">
    <property type="match status" value="1"/>
</dbReference>
<accession>A0A1D8JEP7</accession>
<evidence type="ECO:0000313" key="3">
    <source>
        <dbReference type="Proteomes" id="UP000185746"/>
    </source>
</evidence>
<dbReference type="KEGG" id="surl:BI350_06230"/>
<dbReference type="PANTHER" id="PTHR43617">
    <property type="entry name" value="L-AMINO ACID N-ACETYLTRANSFERASE"/>
    <property type="match status" value="1"/>
</dbReference>
<dbReference type="Pfam" id="PF00583">
    <property type="entry name" value="Acetyltransf_1"/>
    <property type="match status" value="1"/>
</dbReference>
<dbReference type="PROSITE" id="PS51186">
    <property type="entry name" value="GNAT"/>
    <property type="match status" value="1"/>
</dbReference>
<dbReference type="InterPro" id="IPR016181">
    <property type="entry name" value="Acyl_CoA_acyltransferase"/>
</dbReference>
<sequence length="174" mass="20125">MDTLTIRQATKKDIHKVQDVLITSQQFTYKNIFSESNIQKIIHRYYNLDRLSEEIACINAKWHGYIVAEEQGNIIGVIGGGMRDETDGEVYVLYLHPKERGKGVGTRLLNHFTKIQKYTYGAEEQWVAVAKGNDYGIPFYEARGFTFQYESQSYAALDKNDISLWYKRKIIKGV</sequence>
<keyword evidence="3" id="KW-1185">Reference proteome</keyword>
<dbReference type="InterPro" id="IPR050276">
    <property type="entry name" value="MshD_Acetyltransferase"/>
</dbReference>
<dbReference type="GO" id="GO:0016747">
    <property type="term" value="F:acyltransferase activity, transferring groups other than amino-acyl groups"/>
    <property type="evidence" value="ECO:0007669"/>
    <property type="project" value="InterPro"/>
</dbReference>
<proteinExistence type="predicted"/>
<evidence type="ECO:0000259" key="1">
    <source>
        <dbReference type="PROSITE" id="PS51186"/>
    </source>
</evidence>
<reference evidence="2 3" key="1">
    <citation type="submission" date="2016-09" db="EMBL/GenBank/DDBJ databases">
        <title>Complete genome sequence of the Lysinibacillus sphaericus LMG 22257, a specie of Bacillus with ureolytic activity that can effectively biodeposit calcium carbonate.</title>
        <authorList>
            <person name="Yan W."/>
        </authorList>
    </citation>
    <scope>NUCLEOTIDE SEQUENCE [LARGE SCALE GENOMIC DNA]</scope>
    <source>
        <strain evidence="2 3">LMG 22257</strain>
    </source>
</reference>
<name>A0A1D8JEP7_9BACL</name>
<organism evidence="2 3">
    <name type="scientific">Sporosarcina ureilytica</name>
    <dbReference type="NCBI Taxonomy" id="298596"/>
    <lineage>
        <taxon>Bacteria</taxon>
        <taxon>Bacillati</taxon>
        <taxon>Bacillota</taxon>
        <taxon>Bacilli</taxon>
        <taxon>Bacillales</taxon>
        <taxon>Caryophanaceae</taxon>
        <taxon>Sporosarcina</taxon>
    </lineage>
</organism>
<dbReference type="EMBL" id="CP017560">
    <property type="protein sequence ID" value="AOV07176.1"/>
    <property type="molecule type" value="Genomic_DNA"/>
</dbReference>
<dbReference type="AlphaFoldDB" id="A0A1D8JEP7"/>
<evidence type="ECO:0000313" key="2">
    <source>
        <dbReference type="EMBL" id="AOV07176.1"/>
    </source>
</evidence>
<dbReference type="InterPro" id="IPR000182">
    <property type="entry name" value="GNAT_dom"/>
</dbReference>
<gene>
    <name evidence="2" type="ORF">BI350_06230</name>
</gene>